<keyword evidence="1" id="KW-0472">Membrane</keyword>
<dbReference type="AlphaFoldDB" id="A0AAD9LPG8"/>
<evidence type="ECO:0000313" key="4">
    <source>
        <dbReference type="Proteomes" id="UP001259832"/>
    </source>
</evidence>
<feature type="transmembrane region" description="Helical" evidence="1">
    <location>
        <begin position="121"/>
        <end position="139"/>
    </location>
</feature>
<feature type="signal peptide" evidence="2">
    <location>
        <begin position="1"/>
        <end position="15"/>
    </location>
</feature>
<evidence type="ECO:0008006" key="5">
    <source>
        <dbReference type="Google" id="ProtNLM"/>
    </source>
</evidence>
<comment type="caution">
    <text evidence="3">The sequence shown here is derived from an EMBL/GenBank/DDBJ whole genome shotgun (WGS) entry which is preliminary data.</text>
</comment>
<evidence type="ECO:0000256" key="2">
    <source>
        <dbReference type="SAM" id="SignalP"/>
    </source>
</evidence>
<organism evidence="3 4">
    <name type="scientific">Phytophthora citrophthora</name>
    <dbReference type="NCBI Taxonomy" id="4793"/>
    <lineage>
        <taxon>Eukaryota</taxon>
        <taxon>Sar</taxon>
        <taxon>Stramenopiles</taxon>
        <taxon>Oomycota</taxon>
        <taxon>Peronosporomycetes</taxon>
        <taxon>Peronosporales</taxon>
        <taxon>Peronosporaceae</taxon>
        <taxon>Phytophthora</taxon>
    </lineage>
</organism>
<keyword evidence="1" id="KW-0812">Transmembrane</keyword>
<keyword evidence="4" id="KW-1185">Reference proteome</keyword>
<proteinExistence type="predicted"/>
<dbReference type="Proteomes" id="UP001259832">
    <property type="component" value="Unassembled WGS sequence"/>
</dbReference>
<keyword evidence="1" id="KW-1133">Transmembrane helix</keyword>
<feature type="chain" id="PRO_5042139025" description="RxLR effector protein" evidence="2">
    <location>
        <begin position="16"/>
        <end position="189"/>
    </location>
</feature>
<evidence type="ECO:0000256" key="1">
    <source>
        <dbReference type="SAM" id="Phobius"/>
    </source>
</evidence>
<name>A0AAD9LPG8_9STRA</name>
<reference evidence="3" key="1">
    <citation type="submission" date="2023-08" db="EMBL/GenBank/DDBJ databases">
        <title>Reference Genome Resource for the Citrus Pathogen Phytophthora citrophthora.</title>
        <authorList>
            <person name="Moller H."/>
            <person name="Coetzee B."/>
            <person name="Rose L.J."/>
            <person name="Van Niekerk J.M."/>
        </authorList>
    </citation>
    <scope>NUCLEOTIDE SEQUENCE</scope>
    <source>
        <strain evidence="3">STE-U-9442</strain>
    </source>
</reference>
<protein>
    <recommendedName>
        <fullName evidence="5">RxLR effector protein</fullName>
    </recommendedName>
</protein>
<gene>
    <name evidence="3" type="ORF">P3T76_003238</name>
</gene>
<keyword evidence="2" id="KW-0732">Signal</keyword>
<sequence>MRAAWFMSAIALAFAFPITAQSTATTLAYMSPSSEDTTAAAGVQPGSTFRGAAFVNEQVTATSPPDEDFHNTALSAAGENGIVGTAESYTDTTTTLSAATTAEKSTEDDSTGASVVTTTPVLLAAAAACIVAIGAIAIVKKRANMRVPSPHTPVDKAIYYQANVPTTMKKPGYFHVNRQLTPPEVVSYL</sequence>
<evidence type="ECO:0000313" key="3">
    <source>
        <dbReference type="EMBL" id="KAK1944705.1"/>
    </source>
</evidence>
<accession>A0AAD9LPG8</accession>
<dbReference type="EMBL" id="JASMQC010000005">
    <property type="protein sequence ID" value="KAK1944705.1"/>
    <property type="molecule type" value="Genomic_DNA"/>
</dbReference>